<dbReference type="KEGG" id="ppsr:I6J18_04525"/>
<evidence type="ECO:0000256" key="1">
    <source>
        <dbReference type="SAM" id="Phobius"/>
    </source>
</evidence>
<organism evidence="3 4">
    <name type="scientific">Peribacillus psychrosaccharolyticus</name>
    <name type="common">Bacillus psychrosaccharolyticus</name>
    <dbReference type="NCBI Taxonomy" id="1407"/>
    <lineage>
        <taxon>Bacteria</taxon>
        <taxon>Bacillati</taxon>
        <taxon>Bacillota</taxon>
        <taxon>Bacilli</taxon>
        <taxon>Bacillales</taxon>
        <taxon>Bacillaceae</taxon>
        <taxon>Peribacillus</taxon>
    </lineage>
</organism>
<keyword evidence="1" id="KW-1133">Transmembrane helix</keyword>
<dbReference type="PANTHER" id="PTHR36834:SF1">
    <property type="entry name" value="INTEGRAL MEMBRANE PROTEIN"/>
    <property type="match status" value="1"/>
</dbReference>
<dbReference type="PANTHER" id="PTHR36834">
    <property type="entry name" value="MEMBRANE PROTEIN-RELATED"/>
    <property type="match status" value="1"/>
</dbReference>
<evidence type="ECO:0000259" key="2">
    <source>
        <dbReference type="Pfam" id="PF04892"/>
    </source>
</evidence>
<dbReference type="InterPro" id="IPR006976">
    <property type="entry name" value="VanZ-like"/>
</dbReference>
<feature type="transmembrane region" description="Helical" evidence="1">
    <location>
        <begin position="5"/>
        <end position="22"/>
    </location>
</feature>
<feature type="transmembrane region" description="Helical" evidence="1">
    <location>
        <begin position="121"/>
        <end position="141"/>
    </location>
</feature>
<keyword evidence="1" id="KW-0812">Transmembrane</keyword>
<dbReference type="AlphaFoldDB" id="A0A974S100"/>
<sequence length="223" mass="25676">MKKYILLGVPVIFYGENLLIYLSNFHLYLLFIPQVLLNIAIITACMFFLLKSTKLQNAFDWLIGICFSVYVCVLYHNTVEYLFFFDNVHFSLKNLKFIVYSVNLIPMKGIFEVLHNNPSPLFQIAGNSLMLTPFAFTLLYFKWVNSYKQAIWYSFLCTVGIEFIQFLQSILSSIFEIGMGRSSDIDDVILNTIGSVVGVGCYFLWVKIKKIVSLKINNSNVTL</sequence>
<feature type="transmembrane region" description="Helical" evidence="1">
    <location>
        <begin position="62"/>
        <end position="84"/>
    </location>
</feature>
<feature type="domain" description="VanZ-like" evidence="2">
    <location>
        <begin position="68"/>
        <end position="205"/>
    </location>
</feature>
<protein>
    <submittedName>
        <fullName evidence="3">VanZ family protein</fullName>
    </submittedName>
</protein>
<keyword evidence="1" id="KW-0472">Membrane</keyword>
<proteinExistence type="predicted"/>
<evidence type="ECO:0000313" key="4">
    <source>
        <dbReference type="Proteomes" id="UP000595254"/>
    </source>
</evidence>
<reference evidence="3 4" key="1">
    <citation type="submission" date="2021-01" db="EMBL/GenBank/DDBJ databases">
        <title>FDA dAtabase for Regulatory Grade micrObial Sequences (FDA-ARGOS): Supporting development and validation of Infectious Disease Dx tests.</title>
        <authorList>
            <person name="Nelson B."/>
            <person name="Plummer A."/>
            <person name="Tallon L."/>
            <person name="Sadzewicz L."/>
            <person name="Zhao X."/>
            <person name="Boylan J."/>
            <person name="Ott S."/>
            <person name="Bowen H."/>
            <person name="Vavikolanu K."/>
            <person name="Mehta A."/>
            <person name="Aluvathingal J."/>
            <person name="Nadendla S."/>
            <person name="Myers T."/>
            <person name="Yan Y."/>
            <person name="Sichtig H."/>
        </authorList>
    </citation>
    <scope>NUCLEOTIDE SEQUENCE [LARGE SCALE GENOMIC DNA]</scope>
    <source>
        <strain evidence="3 4">FDAARGOS_1161</strain>
    </source>
</reference>
<dbReference type="RefSeq" id="WP_201647922.1">
    <property type="nucleotide sequence ID" value="NZ_CP068053.1"/>
</dbReference>
<feature type="transmembrane region" description="Helical" evidence="1">
    <location>
        <begin position="188"/>
        <end position="206"/>
    </location>
</feature>
<dbReference type="InterPro" id="IPR053150">
    <property type="entry name" value="Teicoplanin_resist-assoc"/>
</dbReference>
<feature type="transmembrane region" description="Helical" evidence="1">
    <location>
        <begin position="150"/>
        <end position="168"/>
    </location>
</feature>
<name>A0A974S100_PERPY</name>
<gene>
    <name evidence="3" type="ORF">I6J18_04525</name>
</gene>
<feature type="transmembrane region" description="Helical" evidence="1">
    <location>
        <begin position="28"/>
        <end position="50"/>
    </location>
</feature>
<evidence type="ECO:0000313" key="3">
    <source>
        <dbReference type="EMBL" id="QQT01167.1"/>
    </source>
</evidence>
<dbReference type="EMBL" id="CP068053">
    <property type="protein sequence ID" value="QQT01167.1"/>
    <property type="molecule type" value="Genomic_DNA"/>
</dbReference>
<dbReference type="Pfam" id="PF04892">
    <property type="entry name" value="VanZ"/>
    <property type="match status" value="1"/>
</dbReference>
<accession>A0A974S100</accession>
<keyword evidence="4" id="KW-1185">Reference proteome</keyword>
<dbReference type="Proteomes" id="UP000595254">
    <property type="component" value="Chromosome"/>
</dbReference>